<evidence type="ECO:0000313" key="2">
    <source>
        <dbReference type="EMBL" id="QDT00495.1"/>
    </source>
</evidence>
<accession>A0A517N044</accession>
<reference evidence="2 3" key="1">
    <citation type="submission" date="2019-02" db="EMBL/GenBank/DDBJ databases">
        <title>Deep-cultivation of Planctomycetes and their phenomic and genomic characterization uncovers novel biology.</title>
        <authorList>
            <person name="Wiegand S."/>
            <person name="Jogler M."/>
            <person name="Boedeker C."/>
            <person name="Pinto D."/>
            <person name="Vollmers J."/>
            <person name="Rivas-Marin E."/>
            <person name="Kohn T."/>
            <person name="Peeters S.H."/>
            <person name="Heuer A."/>
            <person name="Rast P."/>
            <person name="Oberbeckmann S."/>
            <person name="Bunk B."/>
            <person name="Jeske O."/>
            <person name="Meyerdierks A."/>
            <person name="Storesund J.E."/>
            <person name="Kallscheuer N."/>
            <person name="Luecker S."/>
            <person name="Lage O.M."/>
            <person name="Pohl T."/>
            <person name="Merkel B.J."/>
            <person name="Hornburger P."/>
            <person name="Mueller R.-W."/>
            <person name="Bruemmer F."/>
            <person name="Labrenz M."/>
            <person name="Spormann A.M."/>
            <person name="Op den Camp H."/>
            <person name="Overmann J."/>
            <person name="Amann R."/>
            <person name="Jetten M.S.M."/>
            <person name="Mascher T."/>
            <person name="Medema M.H."/>
            <person name="Devos D.P."/>
            <person name="Kaster A.-K."/>
            <person name="Ovreas L."/>
            <person name="Rohde M."/>
            <person name="Galperin M.Y."/>
            <person name="Jogler C."/>
        </authorList>
    </citation>
    <scope>NUCLEOTIDE SEQUENCE [LARGE SCALE GENOMIC DNA]</scope>
    <source>
        <strain evidence="2 3">HG15A2</strain>
    </source>
</reference>
<keyword evidence="3" id="KW-1185">Reference proteome</keyword>
<dbReference type="RefSeq" id="WP_145062042.1">
    <property type="nucleotide sequence ID" value="NZ_CP036263.1"/>
</dbReference>
<dbReference type="Pfam" id="PF13181">
    <property type="entry name" value="TPR_8"/>
    <property type="match status" value="1"/>
</dbReference>
<dbReference type="PROSITE" id="PS50005">
    <property type="entry name" value="TPR"/>
    <property type="match status" value="1"/>
</dbReference>
<protein>
    <submittedName>
        <fullName evidence="2">Tetratricopeptide repeat protein</fullName>
    </submittedName>
</protein>
<dbReference type="PANTHER" id="PTHR12558:SF33">
    <property type="entry name" value="BLL7664 PROTEIN"/>
    <property type="match status" value="1"/>
</dbReference>
<dbReference type="SMART" id="SM00028">
    <property type="entry name" value="TPR"/>
    <property type="match status" value="4"/>
</dbReference>
<evidence type="ECO:0000313" key="3">
    <source>
        <dbReference type="Proteomes" id="UP000319852"/>
    </source>
</evidence>
<dbReference type="PANTHER" id="PTHR12558">
    <property type="entry name" value="CELL DIVISION CYCLE 16,23,27"/>
    <property type="match status" value="1"/>
</dbReference>
<dbReference type="InterPro" id="IPR019734">
    <property type="entry name" value="TPR_rpt"/>
</dbReference>
<dbReference type="EMBL" id="CP036263">
    <property type="protein sequence ID" value="QDT00495.1"/>
    <property type="molecule type" value="Genomic_DNA"/>
</dbReference>
<dbReference type="AlphaFoldDB" id="A0A517N044"/>
<gene>
    <name evidence="2" type="ORF">HG15A2_38330</name>
</gene>
<feature type="repeat" description="TPR" evidence="1">
    <location>
        <begin position="127"/>
        <end position="160"/>
    </location>
</feature>
<dbReference type="SUPFAM" id="SSF48452">
    <property type="entry name" value="TPR-like"/>
    <property type="match status" value="2"/>
</dbReference>
<keyword evidence="1" id="KW-0802">TPR repeat</keyword>
<dbReference type="OrthoDB" id="9767410at2"/>
<dbReference type="Proteomes" id="UP000319852">
    <property type="component" value="Chromosome"/>
</dbReference>
<name>A0A517N044_9BACT</name>
<proteinExistence type="predicted"/>
<dbReference type="Gene3D" id="1.25.40.10">
    <property type="entry name" value="Tetratricopeptide repeat domain"/>
    <property type="match status" value="1"/>
</dbReference>
<dbReference type="KEGG" id="amob:HG15A2_38330"/>
<dbReference type="InterPro" id="IPR011990">
    <property type="entry name" value="TPR-like_helical_dom_sf"/>
</dbReference>
<dbReference type="Pfam" id="PF13432">
    <property type="entry name" value="TPR_16"/>
    <property type="match status" value="2"/>
</dbReference>
<evidence type="ECO:0000256" key="1">
    <source>
        <dbReference type="PROSITE-ProRule" id="PRU00339"/>
    </source>
</evidence>
<sequence>MAVASTSGCASLRKYRVVPESVAKCRKLSREGVAAMERGNCQQARTLLDRAVEISPTDIDARRQYAEVLWNENAKWEAAEQMEAAVRLDPHHGPTVVRSGEMLLDSGSPDRALERASQAIALDSTLAGAWALRGRVYRQLEKPNQALADMQLALRYGPHATDVLLDISELQYEMGRPHRALTTLHHVLDSYAVGEEPRRALWLEGLAYSSVERPVDAIASLRAANGRGEPNADLMFQIAKAEAAAGRPTDAAATVQQALAINGEHEPSRVFLAQLQAQMMGDVTLRR</sequence>
<organism evidence="2 3">
    <name type="scientific">Adhaeretor mobilis</name>
    <dbReference type="NCBI Taxonomy" id="1930276"/>
    <lineage>
        <taxon>Bacteria</taxon>
        <taxon>Pseudomonadati</taxon>
        <taxon>Planctomycetota</taxon>
        <taxon>Planctomycetia</taxon>
        <taxon>Pirellulales</taxon>
        <taxon>Lacipirellulaceae</taxon>
        <taxon>Adhaeretor</taxon>
    </lineage>
</organism>